<dbReference type="PROSITE" id="PS01256">
    <property type="entry name" value="CULLIN_1"/>
    <property type="match status" value="1"/>
</dbReference>
<dbReference type="SMART" id="SM00884">
    <property type="entry name" value="Cullin_Nedd8"/>
    <property type="match status" value="1"/>
</dbReference>
<dbReference type="Gene3D" id="1.10.10.10">
    <property type="entry name" value="Winged helix-like DNA-binding domain superfamily/Winged helix DNA-binding domain"/>
    <property type="match status" value="1"/>
</dbReference>
<keyword evidence="4" id="KW-1017">Isopeptide bond</keyword>
<dbReference type="GO" id="GO:0031625">
    <property type="term" value="F:ubiquitin protein ligase binding"/>
    <property type="evidence" value="ECO:0007669"/>
    <property type="project" value="InterPro"/>
</dbReference>
<dbReference type="InterPro" id="IPR036388">
    <property type="entry name" value="WH-like_DNA-bd_sf"/>
</dbReference>
<evidence type="ECO:0000256" key="9">
    <source>
        <dbReference type="PROSITE-ProRule" id="PRU00330"/>
    </source>
</evidence>
<dbReference type="EMBL" id="KN716439">
    <property type="protein sequence ID" value="KJH44914.1"/>
    <property type="molecule type" value="Genomic_DNA"/>
</dbReference>
<keyword evidence="6" id="KW-0832">Ubl conjugation</keyword>
<evidence type="ECO:0000256" key="8">
    <source>
        <dbReference type="ARBA" id="ARBA00069610"/>
    </source>
</evidence>
<gene>
    <name evidence="12" type="ORF">DICVIV_09032</name>
</gene>
<dbReference type="SUPFAM" id="SSF46785">
    <property type="entry name" value="Winged helix' DNA-binding domain"/>
    <property type="match status" value="1"/>
</dbReference>
<evidence type="ECO:0000256" key="3">
    <source>
        <dbReference type="ARBA" id="ARBA00006019"/>
    </source>
</evidence>
<keyword evidence="7" id="KW-0539">Nucleus</keyword>
<dbReference type="FunFam" id="1.20.1310.10:FF:000022">
    <property type="entry name" value="Cullin-2 isoform 2"/>
    <property type="match status" value="1"/>
</dbReference>
<dbReference type="PANTHER" id="PTHR11932">
    <property type="entry name" value="CULLIN"/>
    <property type="match status" value="1"/>
</dbReference>
<comment type="subcellular location">
    <subcellularLocation>
        <location evidence="1">Nucleus</location>
    </subcellularLocation>
</comment>
<dbReference type="InterPro" id="IPR036390">
    <property type="entry name" value="WH_DNA-bd_sf"/>
</dbReference>
<dbReference type="OrthoDB" id="27073at2759"/>
<dbReference type="InterPro" id="IPR016158">
    <property type="entry name" value="Cullin_homology"/>
</dbReference>
<evidence type="ECO:0000256" key="1">
    <source>
        <dbReference type="ARBA" id="ARBA00004123"/>
    </source>
</evidence>
<evidence type="ECO:0000313" key="13">
    <source>
        <dbReference type="Proteomes" id="UP000053766"/>
    </source>
</evidence>
<dbReference type="SUPFAM" id="SSF74788">
    <property type="entry name" value="Cullin repeat-like"/>
    <property type="match status" value="1"/>
</dbReference>
<dbReference type="GO" id="GO:0006511">
    <property type="term" value="P:ubiquitin-dependent protein catabolic process"/>
    <property type="evidence" value="ECO:0007669"/>
    <property type="project" value="InterPro"/>
</dbReference>
<dbReference type="InterPro" id="IPR059120">
    <property type="entry name" value="Cullin-like_AB"/>
</dbReference>
<dbReference type="InterPro" id="IPR016157">
    <property type="entry name" value="Cullin_CS"/>
</dbReference>
<evidence type="ECO:0000256" key="6">
    <source>
        <dbReference type="ARBA" id="ARBA00022843"/>
    </source>
</evidence>
<keyword evidence="5" id="KW-0833">Ubl conjugation pathway</keyword>
<accession>A0A0D8XM90</accession>
<dbReference type="FunFam" id="1.10.10.10:FF:000014">
    <property type="entry name" value="Cullin 1"/>
    <property type="match status" value="1"/>
</dbReference>
<dbReference type="InterPro" id="IPR001373">
    <property type="entry name" value="Cullin_N"/>
</dbReference>
<dbReference type="InterPro" id="IPR016159">
    <property type="entry name" value="Cullin_repeat-like_dom_sf"/>
</dbReference>
<dbReference type="AlphaFoldDB" id="A0A0D8XM90"/>
<evidence type="ECO:0000256" key="10">
    <source>
        <dbReference type="RuleBase" id="RU003829"/>
    </source>
</evidence>
<evidence type="ECO:0000256" key="2">
    <source>
        <dbReference type="ARBA" id="ARBA00004906"/>
    </source>
</evidence>
<dbReference type="FunFam" id="1.20.1310.10:FF:000012">
    <property type="entry name" value="Cullin 2"/>
    <property type="match status" value="1"/>
</dbReference>
<comment type="similarity">
    <text evidence="3 9 10">Belongs to the cullin family.</text>
</comment>
<reference evidence="12 13" key="1">
    <citation type="submission" date="2013-11" db="EMBL/GenBank/DDBJ databases">
        <title>Draft genome of the bovine lungworm Dictyocaulus viviparus.</title>
        <authorList>
            <person name="Mitreva M."/>
        </authorList>
    </citation>
    <scope>NUCLEOTIDE SEQUENCE [LARGE SCALE GENOMIC DNA]</scope>
    <source>
        <strain evidence="12 13">HannoverDv2000</strain>
    </source>
</reference>
<reference evidence="13" key="2">
    <citation type="journal article" date="2016" name="Sci. Rep.">
        <title>Dictyocaulus viviparus genome, variome and transcriptome elucidate lungworm biology and support future intervention.</title>
        <authorList>
            <person name="McNulty S.N."/>
            <person name="Strube C."/>
            <person name="Rosa B.A."/>
            <person name="Martin J.C."/>
            <person name="Tyagi R."/>
            <person name="Choi Y.J."/>
            <person name="Wang Q."/>
            <person name="Hallsworth Pepin K."/>
            <person name="Zhang X."/>
            <person name="Ozersky P."/>
            <person name="Wilson R.K."/>
            <person name="Sternberg P.W."/>
            <person name="Gasser R.B."/>
            <person name="Mitreva M."/>
        </authorList>
    </citation>
    <scope>NUCLEOTIDE SEQUENCE [LARGE SCALE GENOMIC DNA]</scope>
    <source>
        <strain evidence="13">HannoverDv2000</strain>
    </source>
</reference>
<dbReference type="Pfam" id="PF10557">
    <property type="entry name" value="Cullin_Nedd8"/>
    <property type="match status" value="1"/>
</dbReference>
<sequence>MTAYALGPKSVDFDKVWGNLQPSVIEIMNLHPMTKKDWDDKFHDVYDICVAIPEPLSSRLYSSIKRCIEMHVTSLYEKISTAQSDELLNQYYTMWKIYYKGSNYVHRLFGYLNNQFVKSKRSVEGDAYANYATFLQKPDVKEIGCLAMDIWKEHLIEPILDKLINLLLAAIGQDRLGNVPPNKDVIAGVISSFLQIEEFEYSPSEPIALGVKLNYREPPREFYQEAFESRFLAATEEYYSGLAQKLLSDLTCSKYMEAVIEALEAEERRSATYVTQTSVSKVIRLCQDVMINAHKDKLHAVCHELITNEERKDLRNMYRLLKPISSGLLVMAKEFEDYVRKKGLDLISTISGENVPQQFVDNVLKVHEKFHAMKTEVFMDDGDFAGALDKYFSPFLFTQALQSVVNVKEGSGPPRASERLARYTDNLLRKSAKGMSESEVDQQLSKAIVIFRYIEDKDVFQKYYSKMLASRLIMGFSVAMDAEEAMINKLKQACGYEFTSKLSRMFTDIGLSNELADKFNKHLENTHTSVNVSMQPLVLQAGSWPLSAPQVGTSNGVTDIVSFILPPILQPSITEFEKYYIGAHNGRKLTWLFNMSHGELRLTYLDKPYLISMSVYQMAILLCFQDKDSITLSDISILTGISGDALLRNVRSIIDANVLTTTSKELSTSSELILNRALTCKRLRFRLATPQIVKNTEKEAESVTHDRKYYMECAIVRIMKTRKVLKHSALINEVIEQTRTRFTPDVAFIKKSIEDLIEKLYIQRTDQNDEYQYLA</sequence>
<dbReference type="InterPro" id="IPR045093">
    <property type="entry name" value="Cullin"/>
</dbReference>
<dbReference type="SUPFAM" id="SSF75632">
    <property type="entry name" value="Cullin homology domain"/>
    <property type="match status" value="1"/>
</dbReference>
<evidence type="ECO:0000256" key="7">
    <source>
        <dbReference type="ARBA" id="ARBA00023242"/>
    </source>
</evidence>
<dbReference type="Gene3D" id="1.20.1310.10">
    <property type="entry name" value="Cullin Repeats"/>
    <property type="match status" value="4"/>
</dbReference>
<evidence type="ECO:0000259" key="11">
    <source>
        <dbReference type="PROSITE" id="PS50069"/>
    </source>
</evidence>
<keyword evidence="13" id="KW-1185">Reference proteome</keyword>
<dbReference type="SMART" id="SM00182">
    <property type="entry name" value="CULLIN"/>
    <property type="match status" value="1"/>
</dbReference>
<dbReference type="GO" id="GO:0005634">
    <property type="term" value="C:nucleus"/>
    <property type="evidence" value="ECO:0007669"/>
    <property type="project" value="UniProtKB-SubCell"/>
</dbReference>
<evidence type="ECO:0000313" key="12">
    <source>
        <dbReference type="EMBL" id="KJH44914.1"/>
    </source>
</evidence>
<dbReference type="Pfam" id="PF00888">
    <property type="entry name" value="Cullin"/>
    <property type="match status" value="1"/>
</dbReference>
<feature type="domain" description="Cullin family profile" evidence="11">
    <location>
        <begin position="415"/>
        <end position="654"/>
    </location>
</feature>
<dbReference type="InterPro" id="IPR019559">
    <property type="entry name" value="Cullin_neddylation_domain"/>
</dbReference>
<proteinExistence type="inferred from homology"/>
<dbReference type="InterPro" id="IPR036317">
    <property type="entry name" value="Cullin_homology_sf"/>
</dbReference>
<dbReference type="Pfam" id="PF26557">
    <property type="entry name" value="Cullin_AB"/>
    <property type="match status" value="1"/>
</dbReference>
<dbReference type="Proteomes" id="UP000053766">
    <property type="component" value="Unassembled WGS sequence"/>
</dbReference>
<dbReference type="STRING" id="29172.A0A0D8XM90"/>
<dbReference type="PROSITE" id="PS50069">
    <property type="entry name" value="CULLIN_2"/>
    <property type="match status" value="1"/>
</dbReference>
<comment type="pathway">
    <text evidence="2">Protein modification; protein ubiquitination.</text>
</comment>
<protein>
    <recommendedName>
        <fullName evidence="8">Cullin-2</fullName>
    </recommendedName>
</protein>
<dbReference type="Gene3D" id="3.30.230.130">
    <property type="entry name" value="Cullin, Chain C, Domain 2"/>
    <property type="match status" value="1"/>
</dbReference>
<organism evidence="12 13">
    <name type="scientific">Dictyocaulus viviparus</name>
    <name type="common">Bovine lungworm</name>
    <dbReference type="NCBI Taxonomy" id="29172"/>
    <lineage>
        <taxon>Eukaryota</taxon>
        <taxon>Metazoa</taxon>
        <taxon>Ecdysozoa</taxon>
        <taxon>Nematoda</taxon>
        <taxon>Chromadorea</taxon>
        <taxon>Rhabditida</taxon>
        <taxon>Rhabditina</taxon>
        <taxon>Rhabditomorpha</taxon>
        <taxon>Strongyloidea</taxon>
        <taxon>Metastrongylidae</taxon>
        <taxon>Dictyocaulus</taxon>
    </lineage>
</organism>
<name>A0A0D8XM90_DICVI</name>
<evidence type="ECO:0000256" key="5">
    <source>
        <dbReference type="ARBA" id="ARBA00022786"/>
    </source>
</evidence>
<evidence type="ECO:0000256" key="4">
    <source>
        <dbReference type="ARBA" id="ARBA00022499"/>
    </source>
</evidence>
<dbReference type="GO" id="GO:0031462">
    <property type="term" value="C:Cul2-RING ubiquitin ligase complex"/>
    <property type="evidence" value="ECO:0007669"/>
    <property type="project" value="UniProtKB-ARBA"/>
</dbReference>